<dbReference type="Gene3D" id="2.60.120.280">
    <property type="entry name" value="Regulatory protein AraC"/>
    <property type="match status" value="1"/>
</dbReference>
<dbReference type="GO" id="GO:0003700">
    <property type="term" value="F:DNA-binding transcription factor activity"/>
    <property type="evidence" value="ECO:0007669"/>
    <property type="project" value="InterPro"/>
</dbReference>
<dbReference type="PANTHER" id="PTHR43280">
    <property type="entry name" value="ARAC-FAMILY TRANSCRIPTIONAL REGULATOR"/>
    <property type="match status" value="1"/>
</dbReference>
<dbReference type="InterPro" id="IPR009057">
    <property type="entry name" value="Homeodomain-like_sf"/>
</dbReference>
<comment type="caution">
    <text evidence="5">The sequence shown here is derived from an EMBL/GenBank/DDBJ whole genome shotgun (WGS) entry which is preliminary data.</text>
</comment>
<dbReference type="AlphaFoldDB" id="A0A8I0DT32"/>
<dbReference type="PANTHER" id="PTHR43280:SF30">
    <property type="entry name" value="MMSAB OPERON REGULATORY PROTEIN"/>
    <property type="match status" value="1"/>
</dbReference>
<evidence type="ECO:0000313" key="6">
    <source>
        <dbReference type="Proteomes" id="UP000615234"/>
    </source>
</evidence>
<dbReference type="EMBL" id="JACOOX010000002">
    <property type="protein sequence ID" value="MBC5661974.1"/>
    <property type="molecule type" value="Genomic_DNA"/>
</dbReference>
<evidence type="ECO:0000256" key="1">
    <source>
        <dbReference type="ARBA" id="ARBA00023015"/>
    </source>
</evidence>
<dbReference type="InterPro" id="IPR018060">
    <property type="entry name" value="HTH_AraC"/>
</dbReference>
<dbReference type="InterPro" id="IPR003313">
    <property type="entry name" value="AraC-bd"/>
</dbReference>
<protein>
    <submittedName>
        <fullName evidence="5">AraC family transcriptional regulator</fullName>
    </submittedName>
</protein>
<accession>A0A8I0DT32</accession>
<dbReference type="InterPro" id="IPR018062">
    <property type="entry name" value="HTH_AraC-typ_CS"/>
</dbReference>
<dbReference type="SMART" id="SM00342">
    <property type="entry name" value="HTH_ARAC"/>
    <property type="match status" value="1"/>
</dbReference>
<proteinExistence type="predicted"/>
<dbReference type="Proteomes" id="UP000615234">
    <property type="component" value="Unassembled WGS sequence"/>
</dbReference>
<dbReference type="PROSITE" id="PS00041">
    <property type="entry name" value="HTH_ARAC_FAMILY_1"/>
    <property type="match status" value="1"/>
</dbReference>
<dbReference type="Pfam" id="PF12833">
    <property type="entry name" value="HTH_18"/>
    <property type="match status" value="1"/>
</dbReference>
<organism evidence="5 6">
    <name type="scientific">Coprococcus hominis</name>
    <name type="common">ex Liu et al. 2022</name>
    <dbReference type="NCBI Taxonomy" id="2763039"/>
    <lineage>
        <taxon>Bacteria</taxon>
        <taxon>Bacillati</taxon>
        <taxon>Bacillota</taxon>
        <taxon>Clostridia</taxon>
        <taxon>Lachnospirales</taxon>
        <taxon>Lachnospiraceae</taxon>
        <taxon>Coprococcus</taxon>
    </lineage>
</organism>
<keyword evidence="2" id="KW-0238">DNA-binding</keyword>
<keyword evidence="1" id="KW-0805">Transcription regulation</keyword>
<gene>
    <name evidence="5" type="ORF">H8S09_03525</name>
</gene>
<dbReference type="GO" id="GO:0043565">
    <property type="term" value="F:sequence-specific DNA binding"/>
    <property type="evidence" value="ECO:0007669"/>
    <property type="project" value="InterPro"/>
</dbReference>
<feature type="domain" description="HTH araC/xylS-type" evidence="4">
    <location>
        <begin position="180"/>
        <end position="278"/>
    </location>
</feature>
<keyword evidence="6" id="KW-1185">Reference proteome</keyword>
<dbReference type="InterPro" id="IPR020449">
    <property type="entry name" value="Tscrpt_reg_AraC-type_HTH"/>
</dbReference>
<dbReference type="InterPro" id="IPR037923">
    <property type="entry name" value="HTH-like"/>
</dbReference>
<evidence type="ECO:0000256" key="2">
    <source>
        <dbReference type="ARBA" id="ARBA00023125"/>
    </source>
</evidence>
<reference evidence="5 6" key="1">
    <citation type="submission" date="2020-08" db="EMBL/GenBank/DDBJ databases">
        <title>Genome public.</title>
        <authorList>
            <person name="Liu C."/>
            <person name="Sun Q."/>
        </authorList>
    </citation>
    <scope>NUCLEOTIDE SEQUENCE [LARGE SCALE GENOMIC DNA]</scope>
    <source>
        <strain evidence="5 6">NSJ-10</strain>
    </source>
</reference>
<dbReference type="Pfam" id="PF02311">
    <property type="entry name" value="AraC_binding"/>
    <property type="match status" value="1"/>
</dbReference>
<dbReference type="CDD" id="cd06986">
    <property type="entry name" value="cupin_MmsR-like_N"/>
    <property type="match status" value="1"/>
</dbReference>
<keyword evidence="3" id="KW-0804">Transcription</keyword>
<dbReference type="SUPFAM" id="SSF46689">
    <property type="entry name" value="Homeodomain-like"/>
    <property type="match status" value="2"/>
</dbReference>
<name>A0A8I0DT32_9FIRM</name>
<sequence>MHEYLFSIFPNEKFIDLGLYQYGWERCAPAHQFGPAARTHYLFHYVISGTGLLMAQDQKGETRNYSIKSGQGFLLYPGQISTYIADETNPWEYTWLEFDGLRVKEALDIAGFSKDQPIYHATSKEYREIMMNEMLYIANHPNEPPFHLIGHSYLFLDALTRSTSSTQMIKTGKMSDYYIKEAINFVEQNFPYDISIEDIAACCGINRSYLGKIFHDSIGKTPQEFLINYRMSKATELLKMTKLSIADIGNAVGYPNQLHFSRAFKNIYGISPKNWRDQNH</sequence>
<dbReference type="Gene3D" id="1.10.10.60">
    <property type="entry name" value="Homeodomain-like"/>
    <property type="match status" value="2"/>
</dbReference>
<evidence type="ECO:0000313" key="5">
    <source>
        <dbReference type="EMBL" id="MBC5661974.1"/>
    </source>
</evidence>
<dbReference type="PROSITE" id="PS01124">
    <property type="entry name" value="HTH_ARAC_FAMILY_2"/>
    <property type="match status" value="1"/>
</dbReference>
<dbReference type="RefSeq" id="WP_186847385.1">
    <property type="nucleotide sequence ID" value="NZ_JACOOX010000002.1"/>
</dbReference>
<dbReference type="SUPFAM" id="SSF51215">
    <property type="entry name" value="Regulatory protein AraC"/>
    <property type="match status" value="1"/>
</dbReference>
<dbReference type="PRINTS" id="PR00032">
    <property type="entry name" value="HTHARAC"/>
</dbReference>
<evidence type="ECO:0000256" key="3">
    <source>
        <dbReference type="ARBA" id="ARBA00023163"/>
    </source>
</evidence>
<evidence type="ECO:0000259" key="4">
    <source>
        <dbReference type="PROSITE" id="PS01124"/>
    </source>
</evidence>